<evidence type="ECO:0000256" key="6">
    <source>
        <dbReference type="ARBA" id="ARBA00022989"/>
    </source>
</evidence>
<feature type="transmembrane region" description="Helical" evidence="8">
    <location>
        <begin position="228"/>
        <end position="255"/>
    </location>
</feature>
<dbReference type="EMBL" id="JACIDS010000002">
    <property type="protein sequence ID" value="MBB3930955.1"/>
    <property type="molecule type" value="Genomic_DNA"/>
</dbReference>
<evidence type="ECO:0000256" key="2">
    <source>
        <dbReference type="ARBA" id="ARBA00009773"/>
    </source>
</evidence>
<comment type="subcellular location">
    <subcellularLocation>
        <location evidence="1">Cell membrane</location>
        <topology evidence="1">Multi-pass membrane protein</topology>
    </subcellularLocation>
</comment>
<keyword evidence="10" id="KW-1185">Reference proteome</keyword>
<feature type="transmembrane region" description="Helical" evidence="8">
    <location>
        <begin position="286"/>
        <end position="302"/>
    </location>
</feature>
<dbReference type="Proteomes" id="UP000553963">
    <property type="component" value="Unassembled WGS sequence"/>
</dbReference>
<dbReference type="PANTHER" id="PTHR21716:SF53">
    <property type="entry name" value="PERMEASE PERM-RELATED"/>
    <property type="match status" value="1"/>
</dbReference>
<name>A0A840AR51_9HYPH</name>
<dbReference type="GO" id="GO:0005886">
    <property type="term" value="C:plasma membrane"/>
    <property type="evidence" value="ECO:0007669"/>
    <property type="project" value="UniProtKB-SubCell"/>
</dbReference>
<proteinExistence type="inferred from homology"/>
<protein>
    <submittedName>
        <fullName evidence="9">Putative PurR-regulated permease PerM</fullName>
    </submittedName>
</protein>
<evidence type="ECO:0000256" key="1">
    <source>
        <dbReference type="ARBA" id="ARBA00004651"/>
    </source>
</evidence>
<organism evidence="9 10">
    <name type="scientific">Kaistia hirudinis</name>
    <dbReference type="NCBI Taxonomy" id="1293440"/>
    <lineage>
        <taxon>Bacteria</taxon>
        <taxon>Pseudomonadati</taxon>
        <taxon>Pseudomonadota</taxon>
        <taxon>Alphaproteobacteria</taxon>
        <taxon>Hyphomicrobiales</taxon>
        <taxon>Kaistiaceae</taxon>
        <taxon>Kaistia</taxon>
    </lineage>
</organism>
<keyword evidence="5 8" id="KW-0812">Transmembrane</keyword>
<evidence type="ECO:0000256" key="3">
    <source>
        <dbReference type="ARBA" id="ARBA00022448"/>
    </source>
</evidence>
<evidence type="ECO:0000313" key="10">
    <source>
        <dbReference type="Proteomes" id="UP000553963"/>
    </source>
</evidence>
<comment type="similarity">
    <text evidence="2">Belongs to the autoinducer-2 exporter (AI-2E) (TC 2.A.86) family.</text>
</comment>
<comment type="caution">
    <text evidence="9">The sequence shown here is derived from an EMBL/GenBank/DDBJ whole genome shotgun (WGS) entry which is preliminary data.</text>
</comment>
<sequence length="376" mass="41283">MTSLNGLADRNPWGSRAVTLQRQIGFWLVTLAVFLIFLFMFRTVLLPFIAGMATAYALDPVADWLERLGLSRLAASLVILVVFVVLLVLLFVVLVPILANQLVAFIEKIPTYAQQLQQFFTSFLNTRFGQLFSIDEAQLKASMGQLMSQAASWLTTLMQQIWSGGAALIDVVSLLVVTPVVAFYLLVDWDRMIARIDSWLPRDHVETIRMIARDIDTAVAGFVRGQGLLCVILGAFYGFALAILGLNFGLLIGFGAGMLSFIPYVGSTVGFVVAVGVALVQFWPDWIWVAVTVAIFVTGQFFEGNILQPRLVGRSVGLHPVWLMFGLFAFGVLFGFIGLLIAVPATAAIAVLMRFALARYLTSPIYRGVGTIDDDE</sequence>
<gene>
    <name evidence="9" type="ORF">GGR25_001994</name>
</gene>
<dbReference type="InterPro" id="IPR002549">
    <property type="entry name" value="AI-2E-like"/>
</dbReference>
<feature type="transmembrane region" description="Helical" evidence="8">
    <location>
        <begin position="77"/>
        <end position="99"/>
    </location>
</feature>
<evidence type="ECO:0000256" key="8">
    <source>
        <dbReference type="SAM" id="Phobius"/>
    </source>
</evidence>
<keyword evidence="7 8" id="KW-0472">Membrane</keyword>
<feature type="transmembrane region" description="Helical" evidence="8">
    <location>
        <begin position="322"/>
        <end position="352"/>
    </location>
</feature>
<feature type="transmembrane region" description="Helical" evidence="8">
    <location>
        <begin position="161"/>
        <end position="187"/>
    </location>
</feature>
<dbReference type="RefSeq" id="WP_183398557.1">
    <property type="nucleotide sequence ID" value="NZ_JACIDS010000002.1"/>
</dbReference>
<dbReference type="Pfam" id="PF01594">
    <property type="entry name" value="AI-2E_transport"/>
    <property type="match status" value="1"/>
</dbReference>
<dbReference type="PANTHER" id="PTHR21716">
    <property type="entry name" value="TRANSMEMBRANE PROTEIN"/>
    <property type="match status" value="1"/>
</dbReference>
<feature type="transmembrane region" description="Helical" evidence="8">
    <location>
        <begin position="261"/>
        <end position="279"/>
    </location>
</feature>
<evidence type="ECO:0000313" key="9">
    <source>
        <dbReference type="EMBL" id="MBB3930955.1"/>
    </source>
</evidence>
<dbReference type="GO" id="GO:0055085">
    <property type="term" value="P:transmembrane transport"/>
    <property type="evidence" value="ECO:0007669"/>
    <property type="project" value="TreeGrafter"/>
</dbReference>
<dbReference type="AlphaFoldDB" id="A0A840AR51"/>
<feature type="transmembrane region" description="Helical" evidence="8">
    <location>
        <begin position="24"/>
        <end position="41"/>
    </location>
</feature>
<keyword evidence="6 8" id="KW-1133">Transmembrane helix</keyword>
<evidence type="ECO:0000256" key="4">
    <source>
        <dbReference type="ARBA" id="ARBA00022475"/>
    </source>
</evidence>
<reference evidence="9 10" key="1">
    <citation type="submission" date="2020-08" db="EMBL/GenBank/DDBJ databases">
        <title>Genomic Encyclopedia of Type Strains, Phase IV (KMG-IV): sequencing the most valuable type-strain genomes for metagenomic binning, comparative biology and taxonomic classification.</title>
        <authorList>
            <person name="Goeker M."/>
        </authorList>
    </citation>
    <scope>NUCLEOTIDE SEQUENCE [LARGE SCALE GENOMIC DNA]</scope>
    <source>
        <strain evidence="9 10">DSM 25966</strain>
    </source>
</reference>
<evidence type="ECO:0000256" key="5">
    <source>
        <dbReference type="ARBA" id="ARBA00022692"/>
    </source>
</evidence>
<evidence type="ECO:0000256" key="7">
    <source>
        <dbReference type="ARBA" id="ARBA00023136"/>
    </source>
</evidence>
<accession>A0A840AR51</accession>
<keyword evidence="4" id="KW-1003">Cell membrane</keyword>
<keyword evidence="3" id="KW-0813">Transport</keyword>